<proteinExistence type="predicted"/>
<sequence length="262" mass="31011">MTRHSLSNLVRLSKNAKQSWKDSIKSAREDIFGSIKGLPGESEWVKPLLGPSRTNWYWPSKYLHLDFSLRHYLAMQIGRFKPKMDYPVIGELREVISEMKANKKAVYKYLKQVDLETFAKSSTLQDIHELYYVLFGESASSQDIINQRLDYLKGEKWVPFISYVKNCSNSTLGKNTSEIFNKNTMRQMLSSDENILKCLKTRNRFIDALYQRRRAYYLHKLGRKKQISETIQKYKQHFLEHPDHKQVWPDNKGITQHKWPSR</sequence>
<evidence type="ECO:0000313" key="1">
    <source>
        <dbReference type="EMBL" id="KAK2195954.1"/>
    </source>
</evidence>
<reference evidence="1" key="1">
    <citation type="journal article" date="2023" name="Nat. Microbiol.">
        <title>Babesia duncani multi-omics identifies virulence factors and drug targets.</title>
        <authorList>
            <person name="Singh P."/>
            <person name="Lonardi S."/>
            <person name="Liang Q."/>
            <person name="Vydyam P."/>
            <person name="Khabirova E."/>
            <person name="Fang T."/>
            <person name="Gihaz S."/>
            <person name="Thekkiniath J."/>
            <person name="Munshi M."/>
            <person name="Abel S."/>
            <person name="Ciampossin L."/>
            <person name="Batugedara G."/>
            <person name="Gupta M."/>
            <person name="Lu X.M."/>
            <person name="Lenz T."/>
            <person name="Chakravarty S."/>
            <person name="Cornillot E."/>
            <person name="Hu Y."/>
            <person name="Ma W."/>
            <person name="Gonzalez L.M."/>
            <person name="Sanchez S."/>
            <person name="Estrada K."/>
            <person name="Sanchez-Flores A."/>
            <person name="Montero E."/>
            <person name="Harb O.S."/>
            <person name="Le Roch K.G."/>
            <person name="Mamoun C.B."/>
        </authorList>
    </citation>
    <scope>NUCLEOTIDE SEQUENCE</scope>
    <source>
        <strain evidence="1">WA1</strain>
    </source>
</reference>
<keyword evidence="2" id="KW-1185">Reference proteome</keyword>
<dbReference type="KEGG" id="bdw:94336849"/>
<accession>A0AAD9UNJ3</accession>
<dbReference type="GeneID" id="94336849"/>
<dbReference type="RefSeq" id="XP_067802796.1">
    <property type="nucleotide sequence ID" value="XM_067947574.1"/>
</dbReference>
<protein>
    <submittedName>
        <fullName evidence="1">Uncharacterized protein</fullName>
    </submittedName>
</protein>
<name>A0AAD9UNJ3_9APIC</name>
<comment type="caution">
    <text evidence="1">The sequence shown here is derived from an EMBL/GenBank/DDBJ whole genome shotgun (WGS) entry which is preliminary data.</text>
</comment>
<evidence type="ECO:0000313" key="2">
    <source>
        <dbReference type="Proteomes" id="UP001214638"/>
    </source>
</evidence>
<organism evidence="1 2">
    <name type="scientific">Babesia duncani</name>
    <dbReference type="NCBI Taxonomy" id="323732"/>
    <lineage>
        <taxon>Eukaryota</taxon>
        <taxon>Sar</taxon>
        <taxon>Alveolata</taxon>
        <taxon>Apicomplexa</taxon>
        <taxon>Aconoidasida</taxon>
        <taxon>Piroplasmida</taxon>
        <taxon>Babesiidae</taxon>
        <taxon>Babesia</taxon>
    </lineage>
</organism>
<dbReference type="AlphaFoldDB" id="A0AAD9UNJ3"/>
<dbReference type="Proteomes" id="UP001214638">
    <property type="component" value="Unassembled WGS sequence"/>
</dbReference>
<gene>
    <name evidence="1" type="ORF">BdWA1_002552</name>
</gene>
<dbReference type="EMBL" id="JALLKP010000003">
    <property type="protein sequence ID" value="KAK2195954.1"/>
    <property type="molecule type" value="Genomic_DNA"/>
</dbReference>